<dbReference type="AlphaFoldDB" id="A8Q2N5"/>
<sequence length="66" mass="7475">MLICWQSTRLIAFLSKGTNVVQAIGMVAFTATATQQVRMDIVPNYRTITILHQPIIILVQLDKFEL</sequence>
<protein>
    <submittedName>
        <fullName evidence="1">Uncharacterized protein</fullName>
    </submittedName>
</protein>
<gene>
    <name evidence="1" type="ORF">Bm1_41460</name>
</gene>
<proteinExistence type="predicted"/>
<name>A8Q2N5_BRUMA</name>
<reference evidence="1" key="1">
    <citation type="journal article" date="2007" name="Science">
        <title>Draft genome of the filarial nematode parasite Brugia malayi.</title>
        <authorList>
            <person name="Ghedin E."/>
            <person name="Wang S."/>
            <person name="Spiro D."/>
            <person name="Caler E."/>
            <person name="Zhao Q."/>
            <person name="Crabtree J."/>
            <person name="Allen J.E."/>
            <person name="Delcher A.L."/>
            <person name="Guiliano D.B."/>
            <person name="Miranda-Saavedra D."/>
            <person name="Angiuoli S.V."/>
            <person name="Creasy T."/>
            <person name="Amedeo P."/>
            <person name="Haas B."/>
            <person name="El-Sayed N.M."/>
            <person name="Wortman J.R."/>
            <person name="Feldblyum T."/>
            <person name="Tallon L."/>
            <person name="Schatz M."/>
            <person name="Shumway M."/>
            <person name="Koo H."/>
            <person name="Salzberg S.L."/>
            <person name="Schobel S."/>
            <person name="Pertea M."/>
            <person name="Pop M."/>
            <person name="White O."/>
            <person name="Barton G.J."/>
            <person name="Carlow C.K."/>
            <person name="Crawford M.J."/>
            <person name="Daub J."/>
            <person name="Dimmic M.W."/>
            <person name="Estes C.F."/>
            <person name="Foster J.M."/>
            <person name="Ganatra M."/>
            <person name="Gregory W.F."/>
            <person name="Johnson N.M."/>
            <person name="Jin J."/>
            <person name="Komuniecki R."/>
            <person name="Korf I."/>
            <person name="Kumar S."/>
            <person name="Laney S."/>
            <person name="Li B.W."/>
            <person name="Li W."/>
            <person name="Lindblom T.H."/>
            <person name="Lustigman S."/>
            <person name="Ma D."/>
            <person name="Maina C.V."/>
            <person name="Martin D.M."/>
            <person name="McCarter J.P."/>
            <person name="McReynolds L."/>
            <person name="Mitreva M."/>
            <person name="Nutman T.B."/>
            <person name="Parkinson J."/>
            <person name="Peregrin-Alvarez J.M."/>
            <person name="Poole C."/>
            <person name="Ren Q."/>
            <person name="Saunders L."/>
            <person name="Sluder A.E."/>
            <person name="Smith K."/>
            <person name="Stanke M."/>
            <person name="Unnasch T.R."/>
            <person name="Ware J."/>
            <person name="Wei A.D."/>
            <person name="Weil G."/>
            <person name="Williams D.J."/>
            <person name="Zhang Y."/>
            <person name="Williams S.A."/>
            <person name="Fraser-Liggett C."/>
            <person name="Slatko B."/>
            <person name="Blaxter M.L."/>
            <person name="Scott A.L."/>
        </authorList>
    </citation>
    <scope>NUCLEOTIDE SEQUENCE [LARGE SCALE GENOMIC DNA]</scope>
</reference>
<organism evidence="1">
    <name type="scientific">Brugia malayi</name>
    <name type="common">Filarial nematode worm</name>
    <dbReference type="NCBI Taxonomy" id="6279"/>
    <lineage>
        <taxon>Eukaryota</taxon>
        <taxon>Metazoa</taxon>
        <taxon>Ecdysozoa</taxon>
        <taxon>Nematoda</taxon>
        <taxon>Chromadorea</taxon>
        <taxon>Rhabditida</taxon>
        <taxon>Spirurina</taxon>
        <taxon>Spiruromorpha</taxon>
        <taxon>Filarioidea</taxon>
        <taxon>Onchocercidae</taxon>
        <taxon>Brugia</taxon>
    </lineage>
</organism>
<accession>A8Q2N5</accession>
<dbReference type="EMBL" id="DS239412">
    <property type="protein sequence ID" value="EDP31471.1"/>
    <property type="molecule type" value="Genomic_DNA"/>
</dbReference>
<evidence type="ECO:0000313" key="1">
    <source>
        <dbReference type="EMBL" id="EDP31471.1"/>
    </source>
</evidence>